<organism evidence="2 3">
    <name type="scientific">Neogobius melanostomus</name>
    <name type="common">round goby</name>
    <dbReference type="NCBI Taxonomy" id="47308"/>
    <lineage>
        <taxon>Eukaryota</taxon>
        <taxon>Metazoa</taxon>
        <taxon>Chordata</taxon>
        <taxon>Craniata</taxon>
        <taxon>Vertebrata</taxon>
        <taxon>Euteleostomi</taxon>
        <taxon>Actinopterygii</taxon>
        <taxon>Neopterygii</taxon>
        <taxon>Teleostei</taxon>
        <taxon>Neoteleostei</taxon>
        <taxon>Acanthomorphata</taxon>
        <taxon>Gobiaria</taxon>
        <taxon>Gobiiformes</taxon>
        <taxon>Gobioidei</taxon>
        <taxon>Gobiidae</taxon>
        <taxon>Benthophilinae</taxon>
        <taxon>Neogobiini</taxon>
        <taxon>Neogobius</taxon>
    </lineage>
</organism>
<keyword evidence="3" id="KW-1185">Reference proteome</keyword>
<accession>A0A8C6S731</accession>
<feature type="compositionally biased region" description="Polar residues" evidence="1">
    <location>
        <begin position="28"/>
        <end position="41"/>
    </location>
</feature>
<protein>
    <submittedName>
        <fullName evidence="2">Uncharacterized protein</fullName>
    </submittedName>
</protein>
<dbReference type="PANTHER" id="PTHR46535:SF1">
    <property type="entry name" value="NEDD4-BINDING PROTEIN 2"/>
    <property type="match status" value="1"/>
</dbReference>
<evidence type="ECO:0000313" key="2">
    <source>
        <dbReference type="Ensembl" id="ENSNMLP00000001891.1"/>
    </source>
</evidence>
<dbReference type="InterPro" id="IPR009060">
    <property type="entry name" value="UBA-like_sf"/>
</dbReference>
<dbReference type="GO" id="GO:0004519">
    <property type="term" value="F:endonuclease activity"/>
    <property type="evidence" value="ECO:0007669"/>
    <property type="project" value="TreeGrafter"/>
</dbReference>
<dbReference type="SUPFAM" id="SSF46934">
    <property type="entry name" value="UBA-like"/>
    <property type="match status" value="1"/>
</dbReference>
<dbReference type="Gene3D" id="1.10.8.10">
    <property type="entry name" value="DNA helicase RuvA subunit, C-terminal domain"/>
    <property type="match status" value="1"/>
</dbReference>
<dbReference type="GO" id="GO:0005634">
    <property type="term" value="C:nucleus"/>
    <property type="evidence" value="ECO:0007669"/>
    <property type="project" value="TreeGrafter"/>
</dbReference>
<dbReference type="AlphaFoldDB" id="A0A8C6S731"/>
<dbReference type="Ensembl" id="ENSNMLT00000002201.1">
    <property type="protein sequence ID" value="ENSNMLP00000001891.1"/>
    <property type="gene ID" value="ENSNMLG00000001464.1"/>
</dbReference>
<proteinExistence type="predicted"/>
<reference evidence="2" key="2">
    <citation type="submission" date="2025-09" db="UniProtKB">
        <authorList>
            <consortium name="Ensembl"/>
        </authorList>
    </citation>
    <scope>IDENTIFICATION</scope>
</reference>
<sequence>MPRKKKGGQSPARVPSGLVEGGAHTSYRLPTTTASNFIPGSSLSTSAKEAIVRNMKEMFSHLDPEVIYIVLSECDFKGSA</sequence>
<dbReference type="InterPro" id="IPR052772">
    <property type="entry name" value="Endo/PolyKinase_Domain-Protein"/>
</dbReference>
<reference evidence="2" key="1">
    <citation type="submission" date="2025-08" db="UniProtKB">
        <authorList>
            <consortium name="Ensembl"/>
        </authorList>
    </citation>
    <scope>IDENTIFICATION</scope>
</reference>
<feature type="region of interest" description="Disordered" evidence="1">
    <location>
        <begin position="1"/>
        <end position="41"/>
    </location>
</feature>
<evidence type="ECO:0000313" key="3">
    <source>
        <dbReference type="Proteomes" id="UP000694523"/>
    </source>
</evidence>
<dbReference type="PANTHER" id="PTHR46535">
    <property type="entry name" value="NEDD4-BINDING PROTEIN 2"/>
    <property type="match status" value="1"/>
</dbReference>
<name>A0A8C6S731_9GOBI</name>
<evidence type="ECO:0000256" key="1">
    <source>
        <dbReference type="SAM" id="MobiDB-lite"/>
    </source>
</evidence>
<dbReference type="Proteomes" id="UP000694523">
    <property type="component" value="Unplaced"/>
</dbReference>